<dbReference type="SUPFAM" id="SSF51197">
    <property type="entry name" value="Clavaminate synthase-like"/>
    <property type="match status" value="1"/>
</dbReference>
<accession>A0ABU5HF84</accession>
<reference evidence="2 3" key="1">
    <citation type="submission" date="2023-12" db="EMBL/GenBank/DDBJ databases">
        <title>the genome sequence of Hyalangium sp. s54d21.</title>
        <authorList>
            <person name="Zhang X."/>
        </authorList>
    </citation>
    <scope>NUCLEOTIDE SEQUENCE [LARGE SCALE GENOMIC DNA]</scope>
    <source>
        <strain evidence="3">s54d21</strain>
    </source>
</reference>
<dbReference type="PANTHER" id="PTHR12461">
    <property type="entry name" value="HYPOXIA-INDUCIBLE FACTOR 1 ALPHA INHIBITOR-RELATED"/>
    <property type="match status" value="1"/>
</dbReference>
<dbReference type="PROSITE" id="PS51184">
    <property type="entry name" value="JMJC"/>
    <property type="match status" value="1"/>
</dbReference>
<dbReference type="Proteomes" id="UP001291309">
    <property type="component" value="Unassembled WGS sequence"/>
</dbReference>
<dbReference type="PANTHER" id="PTHR12461:SF105">
    <property type="entry name" value="HYPOXIA-INDUCIBLE FACTOR 1-ALPHA INHIBITOR"/>
    <property type="match status" value="1"/>
</dbReference>
<dbReference type="RefSeq" id="WP_321550180.1">
    <property type="nucleotide sequence ID" value="NZ_JAXIVS010000015.1"/>
</dbReference>
<dbReference type="EMBL" id="JAXIVS010000015">
    <property type="protein sequence ID" value="MDY7231463.1"/>
    <property type="molecule type" value="Genomic_DNA"/>
</dbReference>
<comment type="caution">
    <text evidence="2">The sequence shown here is derived from an EMBL/GenBank/DDBJ whole genome shotgun (WGS) entry which is preliminary data.</text>
</comment>
<name>A0ABU5HF84_9BACT</name>
<organism evidence="2 3">
    <name type="scientific">Hyalangium rubrum</name>
    <dbReference type="NCBI Taxonomy" id="3103134"/>
    <lineage>
        <taxon>Bacteria</taxon>
        <taxon>Pseudomonadati</taxon>
        <taxon>Myxococcota</taxon>
        <taxon>Myxococcia</taxon>
        <taxon>Myxococcales</taxon>
        <taxon>Cystobacterineae</taxon>
        <taxon>Archangiaceae</taxon>
        <taxon>Hyalangium</taxon>
    </lineage>
</organism>
<dbReference type="InterPro" id="IPR014710">
    <property type="entry name" value="RmlC-like_jellyroll"/>
</dbReference>
<protein>
    <submittedName>
        <fullName evidence="2">Cupin-like domain-containing protein</fullName>
    </submittedName>
</protein>
<dbReference type="Gene3D" id="2.60.120.10">
    <property type="entry name" value="Jelly Rolls"/>
    <property type="match status" value="1"/>
</dbReference>
<gene>
    <name evidence="2" type="ORF">SYV04_34040</name>
</gene>
<dbReference type="Pfam" id="PF13621">
    <property type="entry name" value="Cupin_8"/>
    <property type="match status" value="1"/>
</dbReference>
<evidence type="ECO:0000313" key="2">
    <source>
        <dbReference type="EMBL" id="MDY7231463.1"/>
    </source>
</evidence>
<proteinExistence type="predicted"/>
<dbReference type="InterPro" id="IPR003347">
    <property type="entry name" value="JmjC_dom"/>
</dbReference>
<dbReference type="InterPro" id="IPR041667">
    <property type="entry name" value="Cupin_8"/>
</dbReference>
<keyword evidence="3" id="KW-1185">Reference proteome</keyword>
<sequence length="359" mass="39640">MLAQPATGFPEQVLALQELIRGGFERHHTHRGVCAFRFPHDARLDFSAHLEPGQIRFTPGAAEGANAALTLQASALEAITSLGGQIDFRDPRLAEALKAEGENELYLQVVHSWQRPSAWALGVLARAEETSRRRTRTIERLERLAAPSEAEVLERIRAGIPFIVTGLEPTRLVGMTIAEFGKTFGQARLALPGAPEPVSLAALLERISQKSGGPLYTLGTDLPEDLVPHFPPAYFADQVHPPQIWFGAGKNPSEPVTPIHRDLGTGFLQQVYGRKRLTLFAPHEAPCVYPRAAFLNYQACWVAPHAVDLQHFPRFAEAHPVEAVLEPGELFIQPPGWFHQVYSLDEVTLSVSHFLYEGL</sequence>
<evidence type="ECO:0000259" key="1">
    <source>
        <dbReference type="PROSITE" id="PS51184"/>
    </source>
</evidence>
<evidence type="ECO:0000313" key="3">
    <source>
        <dbReference type="Proteomes" id="UP001291309"/>
    </source>
</evidence>
<feature type="domain" description="JmjC" evidence="1">
    <location>
        <begin position="211"/>
        <end position="359"/>
    </location>
</feature>